<dbReference type="GO" id="GO:0005524">
    <property type="term" value="F:ATP binding"/>
    <property type="evidence" value="ECO:0007669"/>
    <property type="project" value="UniProtKB-KW"/>
</dbReference>
<dbReference type="SMART" id="SM00382">
    <property type="entry name" value="AAA"/>
    <property type="match status" value="1"/>
</dbReference>
<dbReference type="RefSeq" id="WP_252227099.1">
    <property type="nucleotide sequence ID" value="NZ_JAVJAN010000036.1"/>
</dbReference>
<name>A0ABU1EIZ6_9CLOT</name>
<dbReference type="Pfam" id="PF00005">
    <property type="entry name" value="ABC_tran"/>
    <property type="match status" value="1"/>
</dbReference>
<dbReference type="PROSITE" id="PS00211">
    <property type="entry name" value="ABC_TRANSPORTER_1"/>
    <property type="match status" value="1"/>
</dbReference>
<evidence type="ECO:0000313" key="5">
    <source>
        <dbReference type="EMBL" id="MDR5588370.1"/>
    </source>
</evidence>
<evidence type="ECO:0000256" key="2">
    <source>
        <dbReference type="ARBA" id="ARBA00022741"/>
    </source>
</evidence>
<dbReference type="InterPro" id="IPR027417">
    <property type="entry name" value="P-loop_NTPase"/>
</dbReference>
<sequence length="223" mass="25812">MKIEIKNLSKAYNNEIVFERFNLTLENSKVNCIVGKSGCGKSTLLNMLAGILKFDDGEISGISKNEVSYIFQEDRLVEWLTVEENLIFALKKYYDKLELKEKIKYILSSLRLEDVKNKYPEELSGGMKQRVNIARAFGKPSKIILMDEPFKSLDYTLKYKIIDEFKNIMLNESRIVVLVTHDVDEAIYFNGNIIVFGERPVKIKGMFNEDLQDFKSDIINLIK</sequence>
<keyword evidence="3 5" id="KW-0067">ATP-binding</keyword>
<evidence type="ECO:0000259" key="4">
    <source>
        <dbReference type="PROSITE" id="PS50893"/>
    </source>
</evidence>
<proteinExistence type="predicted"/>
<dbReference type="SUPFAM" id="SSF52540">
    <property type="entry name" value="P-loop containing nucleoside triphosphate hydrolases"/>
    <property type="match status" value="1"/>
</dbReference>
<dbReference type="InterPro" id="IPR003593">
    <property type="entry name" value="AAA+_ATPase"/>
</dbReference>
<dbReference type="PANTHER" id="PTHR42781:SF8">
    <property type="entry name" value="BICARBONATE TRANSPORT ATP-BINDING PROTEIN CMPC"/>
    <property type="match status" value="1"/>
</dbReference>
<organism evidence="5 6">
    <name type="scientific">Clostridium aquiflavi</name>
    <dbReference type="NCBI Taxonomy" id="3073603"/>
    <lineage>
        <taxon>Bacteria</taxon>
        <taxon>Bacillati</taxon>
        <taxon>Bacillota</taxon>
        <taxon>Clostridia</taxon>
        <taxon>Eubacteriales</taxon>
        <taxon>Clostridiaceae</taxon>
        <taxon>Clostridium</taxon>
    </lineage>
</organism>
<dbReference type="Gene3D" id="3.40.50.300">
    <property type="entry name" value="P-loop containing nucleotide triphosphate hydrolases"/>
    <property type="match status" value="1"/>
</dbReference>
<keyword evidence="6" id="KW-1185">Reference proteome</keyword>
<dbReference type="PROSITE" id="PS50893">
    <property type="entry name" value="ABC_TRANSPORTER_2"/>
    <property type="match status" value="1"/>
</dbReference>
<dbReference type="Proteomes" id="UP001256646">
    <property type="component" value="Unassembled WGS sequence"/>
</dbReference>
<dbReference type="EMBL" id="JAVJAN010000036">
    <property type="protein sequence ID" value="MDR5588370.1"/>
    <property type="molecule type" value="Genomic_DNA"/>
</dbReference>
<comment type="caution">
    <text evidence="5">The sequence shown here is derived from an EMBL/GenBank/DDBJ whole genome shotgun (WGS) entry which is preliminary data.</text>
</comment>
<dbReference type="InterPro" id="IPR003439">
    <property type="entry name" value="ABC_transporter-like_ATP-bd"/>
</dbReference>
<dbReference type="PANTHER" id="PTHR42781">
    <property type="entry name" value="SPERMIDINE/PUTRESCINE IMPORT ATP-BINDING PROTEIN POTA"/>
    <property type="match status" value="1"/>
</dbReference>
<evidence type="ECO:0000256" key="3">
    <source>
        <dbReference type="ARBA" id="ARBA00022840"/>
    </source>
</evidence>
<dbReference type="InterPro" id="IPR017871">
    <property type="entry name" value="ABC_transporter-like_CS"/>
</dbReference>
<dbReference type="InterPro" id="IPR050093">
    <property type="entry name" value="ABC_SmlMolc_Importer"/>
</dbReference>
<evidence type="ECO:0000313" key="6">
    <source>
        <dbReference type="Proteomes" id="UP001256646"/>
    </source>
</evidence>
<evidence type="ECO:0000256" key="1">
    <source>
        <dbReference type="ARBA" id="ARBA00022448"/>
    </source>
</evidence>
<protein>
    <submittedName>
        <fullName evidence="5">ABC transporter ATP-binding protein</fullName>
    </submittedName>
</protein>
<gene>
    <name evidence="5" type="ORF">RGC78_12915</name>
</gene>
<keyword evidence="2" id="KW-0547">Nucleotide-binding</keyword>
<keyword evidence="1" id="KW-0813">Transport</keyword>
<reference evidence="5 6" key="1">
    <citation type="submission" date="2023-09" db="EMBL/GenBank/DDBJ databases">
        <authorList>
            <person name="Zhai L."/>
        </authorList>
    </citation>
    <scope>NUCLEOTIDE SEQUENCE [LARGE SCALE GENOMIC DNA]</scope>
    <source>
        <strain evidence="5 6">5 N-1</strain>
    </source>
</reference>
<feature type="domain" description="ABC transporter" evidence="4">
    <location>
        <begin position="3"/>
        <end position="223"/>
    </location>
</feature>
<accession>A0ABU1EIZ6</accession>